<evidence type="ECO:0000259" key="6">
    <source>
        <dbReference type="Pfam" id="PF00324"/>
    </source>
</evidence>
<feature type="transmembrane region" description="Helical" evidence="5">
    <location>
        <begin position="296"/>
        <end position="318"/>
    </location>
</feature>
<comment type="subcellular location">
    <subcellularLocation>
        <location evidence="1">Membrane</location>
        <topology evidence="1">Multi-pass membrane protein</topology>
    </subcellularLocation>
</comment>
<keyword evidence="8" id="KW-1185">Reference proteome</keyword>
<evidence type="ECO:0000256" key="1">
    <source>
        <dbReference type="ARBA" id="ARBA00004141"/>
    </source>
</evidence>
<reference evidence="7" key="2">
    <citation type="submission" date="2020-09" db="EMBL/GenBank/DDBJ databases">
        <authorList>
            <person name="Sun Q."/>
            <person name="Sedlacek I."/>
        </authorList>
    </citation>
    <scope>NUCLEOTIDE SEQUENCE</scope>
    <source>
        <strain evidence="7">CCM 7905</strain>
    </source>
</reference>
<dbReference type="GO" id="GO:0016020">
    <property type="term" value="C:membrane"/>
    <property type="evidence" value="ECO:0007669"/>
    <property type="project" value="UniProtKB-SubCell"/>
</dbReference>
<dbReference type="Pfam" id="PF00324">
    <property type="entry name" value="AA_permease"/>
    <property type="match status" value="1"/>
</dbReference>
<evidence type="ECO:0000256" key="3">
    <source>
        <dbReference type="ARBA" id="ARBA00022989"/>
    </source>
</evidence>
<evidence type="ECO:0000256" key="2">
    <source>
        <dbReference type="ARBA" id="ARBA00022692"/>
    </source>
</evidence>
<feature type="transmembrane region" description="Helical" evidence="5">
    <location>
        <begin position="338"/>
        <end position="361"/>
    </location>
</feature>
<dbReference type="PANTHER" id="PTHR42770:SF16">
    <property type="entry name" value="AMINO ACID PERMEASE"/>
    <property type="match status" value="1"/>
</dbReference>
<dbReference type="Proteomes" id="UP000654257">
    <property type="component" value="Unassembled WGS sequence"/>
</dbReference>
<feature type="transmembrane region" description="Helical" evidence="5">
    <location>
        <begin position="439"/>
        <end position="463"/>
    </location>
</feature>
<dbReference type="InterPro" id="IPR050367">
    <property type="entry name" value="APC_superfamily"/>
</dbReference>
<evidence type="ECO:0000256" key="5">
    <source>
        <dbReference type="SAM" id="Phobius"/>
    </source>
</evidence>
<dbReference type="GO" id="GO:0055085">
    <property type="term" value="P:transmembrane transport"/>
    <property type="evidence" value="ECO:0007669"/>
    <property type="project" value="InterPro"/>
</dbReference>
<proteinExistence type="predicted"/>
<reference evidence="7" key="1">
    <citation type="journal article" date="2014" name="Int. J. Syst. Evol. Microbiol.">
        <title>Complete genome sequence of Corynebacterium casei LMG S-19264T (=DSM 44701T), isolated from a smear-ripened cheese.</title>
        <authorList>
            <consortium name="US DOE Joint Genome Institute (JGI-PGF)"/>
            <person name="Walter F."/>
            <person name="Albersmeier A."/>
            <person name="Kalinowski J."/>
            <person name="Ruckert C."/>
        </authorList>
    </citation>
    <scope>NUCLEOTIDE SEQUENCE</scope>
    <source>
        <strain evidence="7">CCM 7905</strain>
    </source>
</reference>
<comment type="caution">
    <text evidence="7">The sequence shown here is derived from an EMBL/GenBank/DDBJ whole genome shotgun (WGS) entry which is preliminary data.</text>
</comment>
<feature type="transmembrane region" description="Helical" evidence="5">
    <location>
        <begin position="408"/>
        <end position="427"/>
    </location>
</feature>
<feature type="transmembrane region" description="Helical" evidence="5">
    <location>
        <begin position="202"/>
        <end position="226"/>
    </location>
</feature>
<feature type="transmembrane region" description="Helical" evidence="5">
    <location>
        <begin position="94"/>
        <end position="116"/>
    </location>
</feature>
<dbReference type="Gene3D" id="1.20.1740.10">
    <property type="entry name" value="Amino acid/polyamine transporter I"/>
    <property type="match status" value="1"/>
</dbReference>
<evidence type="ECO:0000256" key="4">
    <source>
        <dbReference type="ARBA" id="ARBA00023136"/>
    </source>
</evidence>
<feature type="transmembrane region" description="Helical" evidence="5">
    <location>
        <begin position="23"/>
        <end position="48"/>
    </location>
</feature>
<accession>A0A917G7X6</accession>
<protein>
    <submittedName>
        <fullName evidence="7">Amino acid permease</fullName>
    </submittedName>
</protein>
<name>A0A917G7X6_9NOCA</name>
<keyword evidence="2 5" id="KW-0812">Transmembrane</keyword>
<feature type="transmembrane region" description="Helical" evidence="5">
    <location>
        <begin position="373"/>
        <end position="396"/>
    </location>
</feature>
<dbReference type="RefSeq" id="WP_188547480.1">
    <property type="nucleotide sequence ID" value="NZ_BMCU01000006.1"/>
</dbReference>
<keyword evidence="4 5" id="KW-0472">Membrane</keyword>
<feature type="domain" description="Amino acid permease/ SLC12A" evidence="6">
    <location>
        <begin position="23"/>
        <end position="439"/>
    </location>
</feature>
<organism evidence="7 8">
    <name type="scientific">Rhodococcoides trifolii</name>
    <dbReference type="NCBI Taxonomy" id="908250"/>
    <lineage>
        <taxon>Bacteria</taxon>
        <taxon>Bacillati</taxon>
        <taxon>Actinomycetota</taxon>
        <taxon>Actinomycetes</taxon>
        <taxon>Mycobacteriales</taxon>
        <taxon>Nocardiaceae</taxon>
        <taxon>Rhodococcoides</taxon>
    </lineage>
</organism>
<dbReference type="PANTHER" id="PTHR42770">
    <property type="entry name" value="AMINO ACID TRANSPORTER-RELATED"/>
    <property type="match status" value="1"/>
</dbReference>
<sequence>MTTPHQPGQPSALDRASLHSRDIVFFVVAAAAPLTVMVAVAPIALLVGGIGAPAGYLAAGLINMVFAVGFTKMAKHVHNNGAFYSYIRKGLGKIAGLGSAFVAVVCYTLLQLSVYGLFGAVTEATVNDFIGVDLPWWVWALVAAAIVSVLGYRSVRVGAKILGVLLVLEVVVLLVLAVGVIAKGGATGLSLEPFQPDNVFTGSMGAVLAVSFAAFVGFEATALFRNEAVRPDRTVPRATYVAVVFLAVFYCFIVWVAVMAFGPANAVQTAEADPAGYFFTAMDTYVGSAATDVMRILIVSSALAALLAFHNAITRYGYALGRERIVPVRLSFVHSKHLSPHIASVTQSVIAVIAVLCFAVSDVDPVLQLAAWTASTGTVGILALQWLTSLSVAVFFVRGRDAVHDRGAAVAGVVAFLLFGVALYLVIDKIELATLSDSPVVNTIAVGAPIVVFVLGALLALWIRARRPDVYEGLGSTDIDSDLAPDSQSVRRTLAPTMDLTENADGAHHD</sequence>
<feature type="transmembrane region" description="Helical" evidence="5">
    <location>
        <begin position="54"/>
        <end position="73"/>
    </location>
</feature>
<dbReference type="PIRSF" id="PIRSF006060">
    <property type="entry name" value="AA_transporter"/>
    <property type="match status" value="1"/>
</dbReference>
<feature type="transmembrane region" description="Helical" evidence="5">
    <location>
        <begin position="136"/>
        <end position="155"/>
    </location>
</feature>
<keyword evidence="3 5" id="KW-1133">Transmembrane helix</keyword>
<feature type="transmembrane region" description="Helical" evidence="5">
    <location>
        <begin position="162"/>
        <end position="182"/>
    </location>
</feature>
<dbReference type="AlphaFoldDB" id="A0A917G7X6"/>
<gene>
    <name evidence="7" type="ORF">GCM10007304_46450</name>
</gene>
<evidence type="ECO:0000313" key="7">
    <source>
        <dbReference type="EMBL" id="GGG27332.1"/>
    </source>
</evidence>
<evidence type="ECO:0000313" key="8">
    <source>
        <dbReference type="Proteomes" id="UP000654257"/>
    </source>
</evidence>
<dbReference type="EMBL" id="BMCU01000006">
    <property type="protein sequence ID" value="GGG27332.1"/>
    <property type="molecule type" value="Genomic_DNA"/>
</dbReference>
<feature type="transmembrane region" description="Helical" evidence="5">
    <location>
        <begin position="238"/>
        <end position="261"/>
    </location>
</feature>
<dbReference type="InterPro" id="IPR004841">
    <property type="entry name" value="AA-permease/SLC12A_dom"/>
</dbReference>